<sequence length="182" mass="20062">MANRGWRGKRKTITAIATIDRGPTLDAVWHSAATQPSSTPFRIYIGRPAPSVQIPLGKRALMGWFSDADRELSGSYFNVPSPLTHRCVEPCNLIERRSTKIPRTDDDGGMKDSRIAYRRCSWAAGPGLLVSHVPLACFGQPVVLGIKKDDLAVFACYQTAELPMESEKFRTSGALIRRMSVA</sequence>
<evidence type="ECO:0000313" key="1">
    <source>
        <dbReference type="EMBL" id="KAL2853259.1"/>
    </source>
</evidence>
<gene>
    <name evidence="1" type="ORF">BJY01DRAFT_78468</name>
</gene>
<dbReference type="EMBL" id="JBFXLU010000021">
    <property type="protein sequence ID" value="KAL2853259.1"/>
    <property type="molecule type" value="Genomic_DNA"/>
</dbReference>
<proteinExistence type="predicted"/>
<comment type="caution">
    <text evidence="1">The sequence shown here is derived from an EMBL/GenBank/DDBJ whole genome shotgun (WGS) entry which is preliminary data.</text>
</comment>
<dbReference type="Proteomes" id="UP001610446">
    <property type="component" value="Unassembled WGS sequence"/>
</dbReference>
<organism evidence="1 2">
    <name type="scientific">Aspergillus pseudoustus</name>
    <dbReference type="NCBI Taxonomy" id="1810923"/>
    <lineage>
        <taxon>Eukaryota</taxon>
        <taxon>Fungi</taxon>
        <taxon>Dikarya</taxon>
        <taxon>Ascomycota</taxon>
        <taxon>Pezizomycotina</taxon>
        <taxon>Eurotiomycetes</taxon>
        <taxon>Eurotiomycetidae</taxon>
        <taxon>Eurotiales</taxon>
        <taxon>Aspergillaceae</taxon>
        <taxon>Aspergillus</taxon>
        <taxon>Aspergillus subgen. Nidulantes</taxon>
    </lineage>
</organism>
<name>A0ABR4KN55_9EURO</name>
<evidence type="ECO:0000313" key="2">
    <source>
        <dbReference type="Proteomes" id="UP001610446"/>
    </source>
</evidence>
<keyword evidence="2" id="KW-1185">Reference proteome</keyword>
<accession>A0ABR4KN55</accession>
<reference evidence="1 2" key="1">
    <citation type="submission" date="2024-07" db="EMBL/GenBank/DDBJ databases">
        <title>Section-level genome sequencing and comparative genomics of Aspergillus sections Usti and Cavernicolus.</title>
        <authorList>
            <consortium name="Lawrence Berkeley National Laboratory"/>
            <person name="Nybo J.L."/>
            <person name="Vesth T.C."/>
            <person name="Theobald S."/>
            <person name="Frisvad J.C."/>
            <person name="Larsen T.O."/>
            <person name="Kjaerboelling I."/>
            <person name="Rothschild-Mancinelli K."/>
            <person name="Lyhne E.K."/>
            <person name="Kogle M.E."/>
            <person name="Barry K."/>
            <person name="Clum A."/>
            <person name="Na H."/>
            <person name="Ledsgaard L."/>
            <person name="Lin J."/>
            <person name="Lipzen A."/>
            <person name="Kuo A."/>
            <person name="Riley R."/>
            <person name="Mondo S."/>
            <person name="Labutti K."/>
            <person name="Haridas S."/>
            <person name="Pangalinan J."/>
            <person name="Salamov A.A."/>
            <person name="Simmons B.A."/>
            <person name="Magnuson J.K."/>
            <person name="Chen J."/>
            <person name="Drula E."/>
            <person name="Henrissat B."/>
            <person name="Wiebenga A."/>
            <person name="Lubbers R.J."/>
            <person name="Gomes A.C."/>
            <person name="Makela M.R."/>
            <person name="Stajich J."/>
            <person name="Grigoriev I.V."/>
            <person name="Mortensen U.H."/>
            <person name="De Vries R.P."/>
            <person name="Baker S.E."/>
            <person name="Andersen M.R."/>
        </authorList>
    </citation>
    <scope>NUCLEOTIDE SEQUENCE [LARGE SCALE GENOMIC DNA]</scope>
    <source>
        <strain evidence="1 2">CBS 123904</strain>
    </source>
</reference>
<protein>
    <submittedName>
        <fullName evidence="1">Uncharacterized protein</fullName>
    </submittedName>
</protein>